<reference evidence="1 2" key="1">
    <citation type="journal article" date="2015" name="Genome Announc.">
        <title>Genome sequencing of 18 francisella strains to aid in assay development and testing.</title>
        <authorList>
            <person name="Johnson S.L."/>
            <person name="Daligault H.E."/>
            <person name="Davenport K.W."/>
            <person name="Coyne S.R."/>
            <person name="Frey K.G."/>
            <person name="Koroleva G.I."/>
            <person name="Broomall S.M."/>
            <person name="Bishop-Lilly K.A."/>
            <person name="Bruce D.C."/>
            <person name="Chertkov O."/>
            <person name="Freitas T."/>
            <person name="Jaissle J."/>
            <person name="Ladner J.T."/>
            <person name="Rosenzweig C.N."/>
            <person name="Gibbons H.S."/>
            <person name="Palacios G.F."/>
            <person name="Redden C.L."/>
            <person name="Xu Y."/>
            <person name="Minogue T.D."/>
            <person name="Chain P.S."/>
        </authorList>
    </citation>
    <scope>NUCLEOTIDE SEQUENCE [LARGE SCALE GENOMIC DNA]</scope>
    <source>
        <strain evidence="1 2">LVS</strain>
    </source>
</reference>
<evidence type="ECO:0000313" key="2">
    <source>
        <dbReference type="Proteomes" id="UP000031874"/>
    </source>
</evidence>
<sequence length="60" mass="7178">MRIIANSTIFCKIVLSKYSKALSCDNLFLKLHENNNNYFKFEYMLNSKKIYIANYTRRSC</sequence>
<gene>
    <name evidence="1" type="ORF">AW21_1493</name>
</gene>
<dbReference type="Proteomes" id="UP000031874">
    <property type="component" value="Chromosome"/>
</dbReference>
<dbReference type="EMBL" id="CP009694">
    <property type="protein sequence ID" value="AJI59008.1"/>
    <property type="molecule type" value="Genomic_DNA"/>
</dbReference>
<evidence type="ECO:0000313" key="1">
    <source>
        <dbReference type="EMBL" id="AJI59008.1"/>
    </source>
</evidence>
<name>A0AAI8BH77_FRATH</name>
<accession>A0AAI8BH77</accession>
<proteinExistence type="predicted"/>
<dbReference type="AlphaFoldDB" id="A0AAI8BH77"/>
<organism evidence="1 2">
    <name type="scientific">Francisella tularensis subsp. holarctica (strain LVS)</name>
    <dbReference type="NCBI Taxonomy" id="376619"/>
    <lineage>
        <taxon>Bacteria</taxon>
        <taxon>Pseudomonadati</taxon>
        <taxon>Pseudomonadota</taxon>
        <taxon>Gammaproteobacteria</taxon>
        <taxon>Thiotrichales</taxon>
        <taxon>Francisellaceae</taxon>
        <taxon>Francisella</taxon>
    </lineage>
</organism>
<protein>
    <submittedName>
        <fullName evidence="1">Uncharacterized protein</fullName>
    </submittedName>
</protein>